<keyword evidence="1" id="KW-0378">Hydrolase</keyword>
<dbReference type="Pfam" id="PF01764">
    <property type="entry name" value="Lipase_3"/>
    <property type="match status" value="1"/>
</dbReference>
<dbReference type="PANTHER" id="PTHR45856">
    <property type="entry name" value="ALPHA/BETA-HYDROLASES SUPERFAMILY PROTEIN"/>
    <property type="match status" value="1"/>
</dbReference>
<name>A0AAE1VSB1_9SOLA</name>
<dbReference type="GO" id="GO:0006629">
    <property type="term" value="P:lipid metabolic process"/>
    <property type="evidence" value="ECO:0007669"/>
    <property type="project" value="InterPro"/>
</dbReference>
<sequence>MQILCKLIVVLSYRDGKELKVKDQGTIYNHTLATILVEYAATVYVTDLAELFTWTCPRCDDLTKGFQIIELIVDVKRCLQAFVEVAPDLSAIVIAFRGTQGTRFHSTPSRAHHPCGPMFNLILDIEYPGMEDAMVHHGFYSAYHNTTLRPGVLSAVKRAKELYGDIPIMVTGHSMGGAIPPGLFILFYRDPSHRVIQISRVFRGFPMLQLPYQFGRSGRNLFSSPYQVDLGVTGNECPVAKSDHFIRLIREYEAPFLCSAGSEVNYGSQNVAVMTFGQPRIGNAAAFASYYSKWVPNTIRVTHA</sequence>
<comment type="caution">
    <text evidence="3">The sequence shown here is derived from an EMBL/GenBank/DDBJ whole genome shotgun (WGS) entry which is preliminary data.</text>
</comment>
<dbReference type="InterPro" id="IPR002921">
    <property type="entry name" value="Fungal_lipase-type"/>
</dbReference>
<protein>
    <recommendedName>
        <fullName evidence="2">Fungal lipase-type domain-containing protein</fullName>
    </recommendedName>
</protein>
<feature type="domain" description="Fungal lipase-type" evidence="2">
    <location>
        <begin position="93"/>
        <end position="179"/>
    </location>
</feature>
<dbReference type="SUPFAM" id="SSF53474">
    <property type="entry name" value="alpha/beta-Hydrolases"/>
    <property type="match status" value="1"/>
</dbReference>
<keyword evidence="4" id="KW-1185">Reference proteome</keyword>
<organism evidence="3 4">
    <name type="scientific">Anisodus tanguticus</name>
    <dbReference type="NCBI Taxonomy" id="243964"/>
    <lineage>
        <taxon>Eukaryota</taxon>
        <taxon>Viridiplantae</taxon>
        <taxon>Streptophyta</taxon>
        <taxon>Embryophyta</taxon>
        <taxon>Tracheophyta</taxon>
        <taxon>Spermatophyta</taxon>
        <taxon>Magnoliopsida</taxon>
        <taxon>eudicotyledons</taxon>
        <taxon>Gunneridae</taxon>
        <taxon>Pentapetalae</taxon>
        <taxon>asterids</taxon>
        <taxon>lamiids</taxon>
        <taxon>Solanales</taxon>
        <taxon>Solanaceae</taxon>
        <taxon>Solanoideae</taxon>
        <taxon>Hyoscyameae</taxon>
        <taxon>Anisodus</taxon>
    </lineage>
</organism>
<proteinExistence type="predicted"/>
<dbReference type="InterPro" id="IPR051218">
    <property type="entry name" value="Sec_MonoDiacylglyc_Lipase"/>
</dbReference>
<dbReference type="PANTHER" id="PTHR45856:SF12">
    <property type="entry name" value="LIPASE-LIKE"/>
    <property type="match status" value="1"/>
</dbReference>
<reference evidence="3" key="1">
    <citation type="submission" date="2023-12" db="EMBL/GenBank/DDBJ databases">
        <title>Genome assembly of Anisodus tanguticus.</title>
        <authorList>
            <person name="Wang Y.-J."/>
        </authorList>
    </citation>
    <scope>NUCLEOTIDE SEQUENCE</scope>
    <source>
        <strain evidence="3">KB-2021</strain>
        <tissue evidence="3">Leaf</tissue>
    </source>
</reference>
<dbReference type="EMBL" id="JAVYJV010000005">
    <property type="protein sequence ID" value="KAK4370495.1"/>
    <property type="molecule type" value="Genomic_DNA"/>
</dbReference>
<gene>
    <name evidence="3" type="ORF">RND71_009970</name>
</gene>
<evidence type="ECO:0000313" key="3">
    <source>
        <dbReference type="EMBL" id="KAK4370495.1"/>
    </source>
</evidence>
<dbReference type="Gene3D" id="3.40.50.1820">
    <property type="entry name" value="alpha/beta hydrolase"/>
    <property type="match status" value="2"/>
</dbReference>
<evidence type="ECO:0000313" key="4">
    <source>
        <dbReference type="Proteomes" id="UP001291623"/>
    </source>
</evidence>
<evidence type="ECO:0000256" key="1">
    <source>
        <dbReference type="ARBA" id="ARBA00022801"/>
    </source>
</evidence>
<dbReference type="Proteomes" id="UP001291623">
    <property type="component" value="Unassembled WGS sequence"/>
</dbReference>
<dbReference type="InterPro" id="IPR029058">
    <property type="entry name" value="AB_hydrolase_fold"/>
</dbReference>
<dbReference type="GO" id="GO:0016787">
    <property type="term" value="F:hydrolase activity"/>
    <property type="evidence" value="ECO:0007669"/>
    <property type="project" value="UniProtKB-KW"/>
</dbReference>
<dbReference type="CDD" id="cd00519">
    <property type="entry name" value="Lipase_3"/>
    <property type="match status" value="1"/>
</dbReference>
<evidence type="ECO:0000259" key="2">
    <source>
        <dbReference type="Pfam" id="PF01764"/>
    </source>
</evidence>
<accession>A0AAE1VSB1</accession>
<dbReference type="AlphaFoldDB" id="A0AAE1VSB1"/>